<dbReference type="EMBL" id="JACBXS010000004">
    <property type="protein sequence ID" value="NYS23960.1"/>
    <property type="molecule type" value="Genomic_DNA"/>
</dbReference>
<evidence type="ECO:0000256" key="3">
    <source>
        <dbReference type="ARBA" id="ARBA00022801"/>
    </source>
</evidence>
<dbReference type="NCBIfam" id="TIGR02219">
    <property type="entry name" value="phage_NlpC_fam"/>
    <property type="match status" value="1"/>
</dbReference>
<accession>A0A7Z0KWX8</accession>
<name>A0A7Z0KWX8_9RHOB</name>
<feature type="domain" description="NlpC/P60" evidence="5">
    <location>
        <begin position="4"/>
        <end position="144"/>
    </location>
</feature>
<keyword evidence="4" id="KW-0788">Thiol protease</keyword>
<protein>
    <submittedName>
        <fullName evidence="6">Peptidase</fullName>
    </submittedName>
</protein>
<evidence type="ECO:0000256" key="4">
    <source>
        <dbReference type="ARBA" id="ARBA00022807"/>
    </source>
</evidence>
<keyword evidence="7" id="KW-1185">Reference proteome</keyword>
<dbReference type="Gene3D" id="3.90.1720.10">
    <property type="entry name" value="endopeptidase domain like (from Nostoc punctiforme)"/>
    <property type="match status" value="1"/>
</dbReference>
<sequence>MTDTQLAEAVVAEARAWIGTPFRHRASVRGAGCDCLGLVRGVWRAVHGAEPAALPLYPQGWDSAEGEALLLGLQTALAPASGAAQAGDVLLFRLQRGMAARHLGLRSDRPGGPHFIHAFIGHGVVESPLGGVWARRIVARFRLRPVMATGTGGTGV</sequence>
<comment type="similarity">
    <text evidence="1">Belongs to the peptidase C40 family.</text>
</comment>
<dbReference type="InterPro" id="IPR011929">
    <property type="entry name" value="Phage_pept_NlpC/P60"/>
</dbReference>
<dbReference type="InterPro" id="IPR000064">
    <property type="entry name" value="NLP_P60_dom"/>
</dbReference>
<evidence type="ECO:0000256" key="1">
    <source>
        <dbReference type="ARBA" id="ARBA00007074"/>
    </source>
</evidence>
<dbReference type="RefSeq" id="WP_179904653.1">
    <property type="nucleotide sequence ID" value="NZ_JACBXS010000004.1"/>
</dbReference>
<keyword evidence="2" id="KW-0645">Protease</keyword>
<dbReference type="Proteomes" id="UP000529417">
    <property type="component" value="Unassembled WGS sequence"/>
</dbReference>
<gene>
    <name evidence="6" type="ORF">HUK65_03070</name>
</gene>
<evidence type="ECO:0000313" key="7">
    <source>
        <dbReference type="Proteomes" id="UP000529417"/>
    </source>
</evidence>
<reference evidence="6 7" key="1">
    <citation type="journal article" date="2000" name="Arch. Microbiol.">
        <title>Rhodobaca bogoriensis gen. nov. and sp. nov., an alkaliphilic purple nonsulfur bacterium from African Rift Valley soda lakes.</title>
        <authorList>
            <person name="Milford A.D."/>
            <person name="Achenbach L.A."/>
            <person name="Jung D.O."/>
            <person name="Madigan M.T."/>
        </authorList>
    </citation>
    <scope>NUCLEOTIDE SEQUENCE [LARGE SCALE GENOMIC DNA]</scope>
    <source>
        <strain evidence="6 7">2376</strain>
    </source>
</reference>
<proteinExistence type="inferred from homology"/>
<organism evidence="6 7">
    <name type="scientific">Rhabdonatronobacter sediminivivens</name>
    <dbReference type="NCBI Taxonomy" id="2743469"/>
    <lineage>
        <taxon>Bacteria</taxon>
        <taxon>Pseudomonadati</taxon>
        <taxon>Pseudomonadota</taxon>
        <taxon>Alphaproteobacteria</taxon>
        <taxon>Rhodobacterales</taxon>
        <taxon>Paracoccaceae</taxon>
        <taxon>Rhabdonatronobacter</taxon>
    </lineage>
</organism>
<dbReference type="AlphaFoldDB" id="A0A7Z0KWX8"/>
<evidence type="ECO:0000313" key="6">
    <source>
        <dbReference type="EMBL" id="NYS23960.1"/>
    </source>
</evidence>
<dbReference type="InterPro" id="IPR038765">
    <property type="entry name" value="Papain-like_cys_pep_sf"/>
</dbReference>
<dbReference type="PROSITE" id="PS51935">
    <property type="entry name" value="NLPC_P60"/>
    <property type="match status" value="1"/>
</dbReference>
<evidence type="ECO:0000259" key="5">
    <source>
        <dbReference type="PROSITE" id="PS51935"/>
    </source>
</evidence>
<keyword evidence="3" id="KW-0378">Hydrolase</keyword>
<dbReference type="GO" id="GO:0008234">
    <property type="term" value="F:cysteine-type peptidase activity"/>
    <property type="evidence" value="ECO:0007669"/>
    <property type="project" value="UniProtKB-KW"/>
</dbReference>
<comment type="caution">
    <text evidence="6">The sequence shown here is derived from an EMBL/GenBank/DDBJ whole genome shotgun (WGS) entry which is preliminary data.</text>
</comment>
<evidence type="ECO:0000256" key="2">
    <source>
        <dbReference type="ARBA" id="ARBA00022670"/>
    </source>
</evidence>
<dbReference type="SUPFAM" id="SSF54001">
    <property type="entry name" value="Cysteine proteinases"/>
    <property type="match status" value="1"/>
</dbReference>
<dbReference type="GO" id="GO:0006508">
    <property type="term" value="P:proteolysis"/>
    <property type="evidence" value="ECO:0007669"/>
    <property type="project" value="UniProtKB-KW"/>
</dbReference>